<dbReference type="AlphaFoldDB" id="A0A372IU11"/>
<evidence type="ECO:0008006" key="3">
    <source>
        <dbReference type="Google" id="ProtNLM"/>
    </source>
</evidence>
<evidence type="ECO:0000313" key="2">
    <source>
        <dbReference type="Proteomes" id="UP000264702"/>
    </source>
</evidence>
<organism evidence="1 2">
    <name type="scientific">Paracidobacterium acidisoli</name>
    <dbReference type="NCBI Taxonomy" id="2303751"/>
    <lineage>
        <taxon>Bacteria</taxon>
        <taxon>Pseudomonadati</taxon>
        <taxon>Acidobacteriota</taxon>
        <taxon>Terriglobia</taxon>
        <taxon>Terriglobales</taxon>
        <taxon>Acidobacteriaceae</taxon>
        <taxon>Paracidobacterium</taxon>
    </lineage>
</organism>
<dbReference type="EMBL" id="QVQT01000001">
    <property type="protein sequence ID" value="RFU18396.1"/>
    <property type="molecule type" value="Genomic_DNA"/>
</dbReference>
<gene>
    <name evidence="1" type="ORF">D0Y96_02185</name>
</gene>
<sequence length="212" mass="22989">MNRRSFLGLSLATGFDRLLNAQQCVPLAPGVFGCHAQLSFPSVVLAATLQQCPEWCWAASISMVFKFFGHPLDQKTIVARKYHSLVCMSALSASQIASDLSDSWTDDNGDDFSSELTAAYDFRAGVLAIDNAIIVNELLNGRPLLYCNTQHAMVVCAADYRPGPVEPAIDGIAVMDPWPYSPRIHPLSPPEMIPAHMGGQMTFLASVDITDG</sequence>
<dbReference type="InterPro" id="IPR022118">
    <property type="entry name" value="Peptidase_C70_AvrRpt2"/>
</dbReference>
<dbReference type="Proteomes" id="UP000264702">
    <property type="component" value="Unassembled WGS sequence"/>
</dbReference>
<protein>
    <recommendedName>
        <fullName evidence="3">Peptidase C39-like domain-containing protein</fullName>
    </recommendedName>
</protein>
<keyword evidence="2" id="KW-1185">Reference proteome</keyword>
<proteinExistence type="predicted"/>
<dbReference type="Pfam" id="PF12385">
    <property type="entry name" value="Peptidase_C70"/>
    <property type="match status" value="1"/>
</dbReference>
<comment type="caution">
    <text evidence="1">The sequence shown here is derived from an EMBL/GenBank/DDBJ whole genome shotgun (WGS) entry which is preliminary data.</text>
</comment>
<dbReference type="PROSITE" id="PS51257">
    <property type="entry name" value="PROKAR_LIPOPROTEIN"/>
    <property type="match status" value="1"/>
</dbReference>
<evidence type="ECO:0000313" key="1">
    <source>
        <dbReference type="EMBL" id="RFU18396.1"/>
    </source>
</evidence>
<name>A0A372IU11_9BACT</name>
<accession>A0A372IU11</accession>
<reference evidence="1 2" key="1">
    <citation type="submission" date="2018-08" db="EMBL/GenBank/DDBJ databases">
        <title>Acidipila sp. 4G-K13, an acidobacterium isolated from forest soil.</title>
        <authorList>
            <person name="Gao Z.-H."/>
            <person name="Qiu L.-H."/>
        </authorList>
    </citation>
    <scope>NUCLEOTIDE SEQUENCE [LARGE SCALE GENOMIC DNA]</scope>
    <source>
        <strain evidence="1 2">4G-K13</strain>
    </source>
</reference>